<dbReference type="EMBL" id="WMQE01000011">
    <property type="protein sequence ID" value="MTK21024.1"/>
    <property type="molecule type" value="Genomic_DNA"/>
</dbReference>
<evidence type="ECO:0000256" key="1">
    <source>
        <dbReference type="ARBA" id="ARBA00023015"/>
    </source>
</evidence>
<dbReference type="Pfam" id="PF01638">
    <property type="entry name" value="HxlR"/>
    <property type="match status" value="1"/>
</dbReference>
<reference evidence="4 5" key="1">
    <citation type="journal article" date="2019" name="Nat. Med.">
        <title>A library of human gut bacterial isolates paired with longitudinal multiomics data enables mechanistic microbiome research.</title>
        <authorList>
            <person name="Poyet M."/>
            <person name="Groussin M."/>
            <person name="Gibbons S.M."/>
            <person name="Avila-Pacheco J."/>
            <person name="Jiang X."/>
            <person name="Kearney S.M."/>
            <person name="Perrotta A.R."/>
            <person name="Berdy B."/>
            <person name="Zhao S."/>
            <person name="Lieberman T.D."/>
            <person name="Swanson P.K."/>
            <person name="Smith M."/>
            <person name="Roesemann S."/>
            <person name="Alexander J.E."/>
            <person name="Rich S.A."/>
            <person name="Livny J."/>
            <person name="Vlamakis H."/>
            <person name="Clish C."/>
            <person name="Bullock K."/>
            <person name="Deik A."/>
            <person name="Scott J."/>
            <person name="Pierce K.A."/>
            <person name="Xavier R.J."/>
            <person name="Alm E.J."/>
        </authorList>
    </citation>
    <scope>NUCLEOTIDE SEQUENCE [LARGE SCALE GENOMIC DNA]</scope>
    <source>
        <strain evidence="4 5">BIOML-A198</strain>
    </source>
</reference>
<dbReference type="GO" id="GO:0003677">
    <property type="term" value="F:DNA binding"/>
    <property type="evidence" value="ECO:0007669"/>
    <property type="project" value="UniProtKB-KW"/>
</dbReference>
<protein>
    <submittedName>
        <fullName evidence="4">Transcriptional regulator</fullName>
    </submittedName>
</protein>
<dbReference type="Gene3D" id="1.10.10.10">
    <property type="entry name" value="Winged helix-like DNA-binding domain superfamily/Winged helix DNA-binding domain"/>
    <property type="match status" value="1"/>
</dbReference>
<evidence type="ECO:0000313" key="5">
    <source>
        <dbReference type="Proteomes" id="UP000487649"/>
    </source>
</evidence>
<gene>
    <name evidence="4" type="ORF">GMA92_06290</name>
</gene>
<dbReference type="PANTHER" id="PTHR33204:SF29">
    <property type="entry name" value="TRANSCRIPTIONAL REGULATOR"/>
    <property type="match status" value="1"/>
</dbReference>
<accession>A0A173TI83</accession>
<evidence type="ECO:0000256" key="3">
    <source>
        <dbReference type="ARBA" id="ARBA00023163"/>
    </source>
</evidence>
<dbReference type="Proteomes" id="UP000487649">
    <property type="component" value="Unassembled WGS sequence"/>
</dbReference>
<dbReference type="PANTHER" id="PTHR33204">
    <property type="entry name" value="TRANSCRIPTIONAL REGULATOR, MARR FAMILY"/>
    <property type="match status" value="1"/>
</dbReference>
<dbReference type="GeneID" id="60057972"/>
<dbReference type="PROSITE" id="PS51118">
    <property type="entry name" value="HTH_HXLR"/>
    <property type="match status" value="1"/>
</dbReference>
<proteinExistence type="predicted"/>
<dbReference type="OrthoDB" id="9791143at2"/>
<keyword evidence="1" id="KW-0805">Transcription regulation</keyword>
<comment type="caution">
    <text evidence="4">The sequence shown here is derived from an EMBL/GenBank/DDBJ whole genome shotgun (WGS) entry which is preliminary data.</text>
</comment>
<dbReference type="RefSeq" id="WP_006785316.1">
    <property type="nucleotide sequence ID" value="NZ_CABJBH010000015.1"/>
</dbReference>
<keyword evidence="3" id="KW-0804">Transcription</keyword>
<name>A0A173TI83_9FIRM</name>
<keyword evidence="2" id="KW-0238">DNA-binding</keyword>
<evidence type="ECO:0000256" key="2">
    <source>
        <dbReference type="ARBA" id="ARBA00023125"/>
    </source>
</evidence>
<dbReference type="SUPFAM" id="SSF46785">
    <property type="entry name" value="Winged helix' DNA-binding domain"/>
    <property type="match status" value="1"/>
</dbReference>
<sequence length="114" mass="13393">MSMSEFKDKDLTDIKATPFGYTLSIIGGKWKMIIMFWLVEYEILRYGQLKRLVGQISDKVLNTQLKELERDGIITRKEYPQIPPRVEYSLTPRGLSLMPILEEICHWGESNRKQ</sequence>
<organism evidence="4 5">
    <name type="scientific">Turicibacter sanguinis</name>
    <dbReference type="NCBI Taxonomy" id="154288"/>
    <lineage>
        <taxon>Bacteria</taxon>
        <taxon>Bacillati</taxon>
        <taxon>Bacillota</taxon>
        <taxon>Erysipelotrichia</taxon>
        <taxon>Erysipelotrichales</taxon>
        <taxon>Turicibacteraceae</taxon>
        <taxon>Turicibacter</taxon>
    </lineage>
</organism>
<evidence type="ECO:0000313" key="4">
    <source>
        <dbReference type="EMBL" id="MTK21024.1"/>
    </source>
</evidence>
<dbReference type="AlphaFoldDB" id="A0A173TI83"/>
<dbReference type="InterPro" id="IPR036390">
    <property type="entry name" value="WH_DNA-bd_sf"/>
</dbReference>
<dbReference type="InterPro" id="IPR036388">
    <property type="entry name" value="WH-like_DNA-bd_sf"/>
</dbReference>
<dbReference type="InterPro" id="IPR002577">
    <property type="entry name" value="HTH_HxlR"/>
</dbReference>